<dbReference type="GO" id="GO:0005730">
    <property type="term" value="C:nucleolus"/>
    <property type="evidence" value="ECO:0007669"/>
    <property type="project" value="UniProtKB-ARBA"/>
</dbReference>
<dbReference type="AlphaFoldDB" id="A0A9Q1ERZ8"/>
<keyword evidence="9" id="KW-1185">Reference proteome</keyword>
<proteinExistence type="predicted"/>
<dbReference type="GO" id="GO:0003676">
    <property type="term" value="F:nucleic acid binding"/>
    <property type="evidence" value="ECO:0007669"/>
    <property type="project" value="InterPro"/>
</dbReference>
<dbReference type="InterPro" id="IPR013520">
    <property type="entry name" value="Ribonucl_H"/>
</dbReference>
<keyword evidence="2" id="KW-0540">Nuclease</keyword>
<evidence type="ECO:0000256" key="2">
    <source>
        <dbReference type="ARBA" id="ARBA00022722"/>
    </source>
</evidence>
<feature type="region of interest" description="Disordered" evidence="6">
    <location>
        <begin position="113"/>
        <end position="132"/>
    </location>
</feature>
<dbReference type="InterPro" id="IPR036397">
    <property type="entry name" value="RNaseH_sf"/>
</dbReference>
<sequence length="367" mass="40629">MPWHVLPRQRTSLNPRVVEAVISTGMKRPSVSDWGGTGSGGEMLGQSPSPVSHSTACHFVSPSLKAETQGTKGHAGKRTPSKIQRVERRKAALRKMTILKRKRRDLCLMFRGQRETGQATESHPAGRASARMGEQWELDSGFSSEVSPPTSGRSSPCAGIGPAQLVAMDCEMVGTGHEGRCSELARCSLVNYHGVVLYDQYIQPQQPVTDYRTRWSGICAHHLLHAVPFEQAKKEVLQILQGKVVVGHALHNDFRALGFIPPSHMIRDTGCTHLLRQLSDMPARGGVSLKNLAKTLLNRKIQMGKMGHSSVEDAMAAMDLYKLVERQWEQDILNKSHKLDICLSHQPGSTSSHYMQDQYWPADLTED</sequence>
<dbReference type="InterPro" id="IPR012337">
    <property type="entry name" value="RNaseH-like_sf"/>
</dbReference>
<dbReference type="Gene3D" id="3.30.420.10">
    <property type="entry name" value="Ribonuclease H-like superfamily/Ribonuclease H"/>
    <property type="match status" value="1"/>
</dbReference>
<evidence type="ECO:0000313" key="9">
    <source>
        <dbReference type="Proteomes" id="UP001152622"/>
    </source>
</evidence>
<keyword evidence="3" id="KW-0378">Hydrolase</keyword>
<dbReference type="FunFam" id="3.30.420.10:FF:000007">
    <property type="entry name" value="Interferon-stimulated exonuclease gene 20"/>
    <property type="match status" value="1"/>
</dbReference>
<protein>
    <recommendedName>
        <fullName evidence="7">Exonuclease domain-containing protein</fullName>
    </recommendedName>
</protein>
<reference evidence="8" key="1">
    <citation type="journal article" date="2023" name="Science">
        <title>Genome structures resolve the early diversification of teleost fishes.</title>
        <authorList>
            <person name="Parey E."/>
            <person name="Louis A."/>
            <person name="Montfort J."/>
            <person name="Bouchez O."/>
            <person name="Roques C."/>
            <person name="Iampietro C."/>
            <person name="Lluch J."/>
            <person name="Castinel A."/>
            <person name="Donnadieu C."/>
            <person name="Desvignes T."/>
            <person name="Floi Bucao C."/>
            <person name="Jouanno E."/>
            <person name="Wen M."/>
            <person name="Mejri S."/>
            <person name="Dirks R."/>
            <person name="Jansen H."/>
            <person name="Henkel C."/>
            <person name="Chen W.J."/>
            <person name="Zahm M."/>
            <person name="Cabau C."/>
            <person name="Klopp C."/>
            <person name="Thompson A.W."/>
            <person name="Robinson-Rechavi M."/>
            <person name="Braasch I."/>
            <person name="Lecointre G."/>
            <person name="Bobe J."/>
            <person name="Postlethwait J.H."/>
            <person name="Berthelot C."/>
            <person name="Roest Crollius H."/>
            <person name="Guiguen Y."/>
        </authorList>
    </citation>
    <scope>NUCLEOTIDE SEQUENCE</scope>
    <source>
        <strain evidence="8">WJC10195</strain>
    </source>
</reference>
<dbReference type="PANTHER" id="PTHR12801">
    <property type="entry name" value="RNA EXONUCLEASE REXO1 / RECO3 FAMILY MEMBER-RELATED"/>
    <property type="match status" value="1"/>
</dbReference>
<dbReference type="InterPro" id="IPR047021">
    <property type="entry name" value="REXO1/3/4-like"/>
</dbReference>
<accession>A0A9Q1ERZ8</accession>
<evidence type="ECO:0000256" key="3">
    <source>
        <dbReference type="ARBA" id="ARBA00022801"/>
    </source>
</evidence>
<evidence type="ECO:0000256" key="1">
    <source>
        <dbReference type="ARBA" id="ARBA00004123"/>
    </source>
</evidence>
<comment type="subcellular location">
    <subcellularLocation>
        <location evidence="1">Nucleus</location>
    </subcellularLocation>
</comment>
<feature type="domain" description="Exonuclease" evidence="7">
    <location>
        <begin position="164"/>
        <end position="330"/>
    </location>
</feature>
<dbReference type="Proteomes" id="UP001152622">
    <property type="component" value="Chromosome 13"/>
</dbReference>
<gene>
    <name evidence="8" type="ORF">SKAU_G00312830</name>
</gene>
<name>A0A9Q1ERZ8_SYNKA</name>
<evidence type="ECO:0000313" key="8">
    <source>
        <dbReference type="EMBL" id="KAJ8343954.1"/>
    </source>
</evidence>
<dbReference type="EMBL" id="JAINUF010000013">
    <property type="protein sequence ID" value="KAJ8343954.1"/>
    <property type="molecule type" value="Genomic_DNA"/>
</dbReference>
<evidence type="ECO:0000259" key="7">
    <source>
        <dbReference type="SMART" id="SM00479"/>
    </source>
</evidence>
<feature type="region of interest" description="Disordered" evidence="6">
    <location>
        <begin position="29"/>
        <end position="85"/>
    </location>
</feature>
<dbReference type="Pfam" id="PF00929">
    <property type="entry name" value="RNase_T"/>
    <property type="match status" value="1"/>
</dbReference>
<evidence type="ECO:0000256" key="6">
    <source>
        <dbReference type="SAM" id="MobiDB-lite"/>
    </source>
</evidence>
<comment type="caution">
    <text evidence="8">The sequence shown here is derived from an EMBL/GenBank/DDBJ whole genome shotgun (WGS) entry which is preliminary data.</text>
</comment>
<organism evidence="8 9">
    <name type="scientific">Synaphobranchus kaupii</name>
    <name type="common">Kaup's arrowtooth eel</name>
    <dbReference type="NCBI Taxonomy" id="118154"/>
    <lineage>
        <taxon>Eukaryota</taxon>
        <taxon>Metazoa</taxon>
        <taxon>Chordata</taxon>
        <taxon>Craniata</taxon>
        <taxon>Vertebrata</taxon>
        <taxon>Euteleostomi</taxon>
        <taxon>Actinopterygii</taxon>
        <taxon>Neopterygii</taxon>
        <taxon>Teleostei</taxon>
        <taxon>Anguilliformes</taxon>
        <taxon>Synaphobranchidae</taxon>
        <taxon>Synaphobranchus</taxon>
    </lineage>
</organism>
<dbReference type="PANTHER" id="PTHR12801:SF57">
    <property type="entry name" value="APOPTOSIS-ENHANCING NUCLEASE"/>
    <property type="match status" value="1"/>
</dbReference>
<keyword evidence="4" id="KW-0269">Exonuclease</keyword>
<dbReference type="SUPFAM" id="SSF53098">
    <property type="entry name" value="Ribonuclease H-like"/>
    <property type="match status" value="1"/>
</dbReference>
<dbReference type="SMART" id="SM00479">
    <property type="entry name" value="EXOIII"/>
    <property type="match status" value="1"/>
</dbReference>
<dbReference type="OrthoDB" id="16516at2759"/>
<dbReference type="GO" id="GO:0004527">
    <property type="term" value="F:exonuclease activity"/>
    <property type="evidence" value="ECO:0007669"/>
    <property type="project" value="UniProtKB-KW"/>
</dbReference>
<keyword evidence="5" id="KW-0539">Nucleus</keyword>
<evidence type="ECO:0000256" key="4">
    <source>
        <dbReference type="ARBA" id="ARBA00022839"/>
    </source>
</evidence>
<feature type="compositionally biased region" description="Polar residues" evidence="6">
    <location>
        <begin position="46"/>
        <end position="55"/>
    </location>
</feature>
<evidence type="ECO:0000256" key="5">
    <source>
        <dbReference type="ARBA" id="ARBA00023242"/>
    </source>
</evidence>